<dbReference type="Pfam" id="PF03045">
    <property type="entry name" value="DAN"/>
    <property type="match status" value="1"/>
</dbReference>
<dbReference type="PANTHER" id="PTHR24057">
    <property type="entry name" value="GLYCOGEN SYNTHASE KINASE-3 ALPHA"/>
    <property type="match status" value="1"/>
</dbReference>
<protein>
    <submittedName>
        <fullName evidence="12">DAN domain-containing protein</fullName>
    </submittedName>
</protein>
<dbReference type="GO" id="GO:0005634">
    <property type="term" value="C:nucleus"/>
    <property type="evidence" value="ECO:0007669"/>
    <property type="project" value="TreeGrafter"/>
</dbReference>
<evidence type="ECO:0000256" key="3">
    <source>
        <dbReference type="ARBA" id="ARBA00022527"/>
    </source>
</evidence>
<keyword evidence="2" id="KW-0964">Secreted</keyword>
<dbReference type="Proteomes" id="UP000887565">
    <property type="component" value="Unplaced"/>
</dbReference>
<evidence type="ECO:0000256" key="8">
    <source>
        <dbReference type="ARBA" id="ARBA00022840"/>
    </source>
</evidence>
<keyword evidence="5" id="KW-0732">Signal</keyword>
<evidence type="ECO:0000313" key="11">
    <source>
        <dbReference type="Proteomes" id="UP000887565"/>
    </source>
</evidence>
<reference evidence="12" key="1">
    <citation type="submission" date="2022-11" db="UniProtKB">
        <authorList>
            <consortium name="WormBaseParasite"/>
        </authorList>
    </citation>
    <scope>IDENTIFICATION</scope>
</reference>
<dbReference type="GO" id="GO:0005576">
    <property type="term" value="C:extracellular region"/>
    <property type="evidence" value="ECO:0007669"/>
    <property type="project" value="UniProtKB-SubCell"/>
</dbReference>
<evidence type="ECO:0000256" key="7">
    <source>
        <dbReference type="ARBA" id="ARBA00022777"/>
    </source>
</evidence>
<organism evidence="11 12">
    <name type="scientific">Romanomermis culicivorax</name>
    <name type="common">Nematode worm</name>
    <dbReference type="NCBI Taxonomy" id="13658"/>
    <lineage>
        <taxon>Eukaryota</taxon>
        <taxon>Metazoa</taxon>
        <taxon>Ecdysozoa</taxon>
        <taxon>Nematoda</taxon>
        <taxon>Enoplea</taxon>
        <taxon>Dorylaimia</taxon>
        <taxon>Mermithida</taxon>
        <taxon>Mermithoidea</taxon>
        <taxon>Mermithidae</taxon>
        <taxon>Romanomermis</taxon>
    </lineage>
</organism>
<dbReference type="InterPro" id="IPR029034">
    <property type="entry name" value="Cystine-knot_cytokine"/>
</dbReference>
<dbReference type="GO" id="GO:0005524">
    <property type="term" value="F:ATP binding"/>
    <property type="evidence" value="ECO:0007669"/>
    <property type="project" value="UniProtKB-KW"/>
</dbReference>
<evidence type="ECO:0000256" key="9">
    <source>
        <dbReference type="ARBA" id="ARBA00023157"/>
    </source>
</evidence>
<dbReference type="Gene3D" id="1.10.510.10">
    <property type="entry name" value="Transferase(Phosphotransferase) domain 1"/>
    <property type="match status" value="1"/>
</dbReference>
<name>A0A915J6X6_ROMCU</name>
<evidence type="ECO:0000256" key="1">
    <source>
        <dbReference type="ARBA" id="ARBA00004613"/>
    </source>
</evidence>
<dbReference type="WBParaSite" id="nRc.2.0.1.t21890-RA">
    <property type="protein sequence ID" value="nRc.2.0.1.t21890-RA"/>
    <property type="gene ID" value="nRc.2.0.1.g21890"/>
</dbReference>
<proteinExistence type="predicted"/>
<dbReference type="GO" id="GO:0005737">
    <property type="term" value="C:cytoplasm"/>
    <property type="evidence" value="ECO:0007669"/>
    <property type="project" value="TreeGrafter"/>
</dbReference>
<dbReference type="InterPro" id="IPR011009">
    <property type="entry name" value="Kinase-like_dom_sf"/>
</dbReference>
<evidence type="ECO:0000256" key="4">
    <source>
        <dbReference type="ARBA" id="ARBA00022679"/>
    </source>
</evidence>
<dbReference type="AlphaFoldDB" id="A0A915J6X6"/>
<dbReference type="GO" id="GO:0007165">
    <property type="term" value="P:signal transduction"/>
    <property type="evidence" value="ECO:0007669"/>
    <property type="project" value="TreeGrafter"/>
</dbReference>
<keyword evidence="11" id="KW-1185">Reference proteome</keyword>
<accession>A0A915J6X6</accession>
<evidence type="ECO:0000256" key="5">
    <source>
        <dbReference type="ARBA" id="ARBA00022729"/>
    </source>
</evidence>
<dbReference type="SUPFAM" id="SSF56112">
    <property type="entry name" value="Protein kinase-like (PK-like)"/>
    <property type="match status" value="1"/>
</dbReference>
<keyword evidence="8" id="KW-0067">ATP-binding</keyword>
<feature type="domain" description="DAN" evidence="10">
    <location>
        <begin position="2"/>
        <end position="62"/>
    </location>
</feature>
<evidence type="ECO:0000256" key="6">
    <source>
        <dbReference type="ARBA" id="ARBA00022741"/>
    </source>
</evidence>
<keyword evidence="3" id="KW-0723">Serine/threonine-protein kinase</keyword>
<sequence length="132" mass="14933">AKKCVKRKFTEIHKQDGCRSKKPVKKAICLGQCFELYNNNNDKNLTALQREEKMCCKPVKSHIWSTGCVFGEMLLGKAMFTGESGVDLLVEIIKVLGTPDADQLTAMNPNFSTFQFPKVRSQPLHKLKNEKN</sequence>
<keyword evidence="6" id="KW-0547">Nucleotide-binding</keyword>
<evidence type="ECO:0000259" key="10">
    <source>
        <dbReference type="Pfam" id="PF03045"/>
    </source>
</evidence>
<evidence type="ECO:0000256" key="2">
    <source>
        <dbReference type="ARBA" id="ARBA00022525"/>
    </source>
</evidence>
<keyword evidence="9" id="KW-1015">Disulfide bond</keyword>
<keyword evidence="4" id="KW-0808">Transferase</keyword>
<dbReference type="Gene3D" id="2.10.90.10">
    <property type="entry name" value="Cystine-knot cytokines"/>
    <property type="match status" value="1"/>
</dbReference>
<keyword evidence="7" id="KW-0418">Kinase</keyword>
<dbReference type="PANTHER" id="PTHR24057:SF0">
    <property type="entry name" value="PROTEIN KINASE SHAGGY-RELATED"/>
    <property type="match status" value="1"/>
</dbReference>
<dbReference type="GO" id="GO:0030154">
    <property type="term" value="P:cell differentiation"/>
    <property type="evidence" value="ECO:0007669"/>
    <property type="project" value="TreeGrafter"/>
</dbReference>
<comment type="subcellular location">
    <subcellularLocation>
        <location evidence="1">Secreted</location>
    </subcellularLocation>
</comment>
<evidence type="ECO:0000313" key="12">
    <source>
        <dbReference type="WBParaSite" id="nRc.2.0.1.t21890-RA"/>
    </source>
</evidence>
<dbReference type="InterPro" id="IPR004133">
    <property type="entry name" value="DAN_dom"/>
</dbReference>
<dbReference type="InterPro" id="IPR050591">
    <property type="entry name" value="GSK-3"/>
</dbReference>
<dbReference type="GO" id="GO:0004674">
    <property type="term" value="F:protein serine/threonine kinase activity"/>
    <property type="evidence" value="ECO:0007669"/>
    <property type="project" value="UniProtKB-KW"/>
</dbReference>